<keyword evidence="2" id="KW-1185">Reference proteome</keyword>
<comment type="caution">
    <text evidence="1">The sequence shown here is derived from an EMBL/GenBank/DDBJ whole genome shotgun (WGS) entry which is preliminary data.</text>
</comment>
<reference evidence="1 2" key="1">
    <citation type="submission" date="2023-07" db="EMBL/GenBank/DDBJ databases">
        <title>Genomic Encyclopedia of Type Strains, Phase IV (KMG-IV): sequencing the most valuable type-strain genomes for metagenomic binning, comparative biology and taxonomic classification.</title>
        <authorList>
            <person name="Goeker M."/>
        </authorList>
    </citation>
    <scope>NUCLEOTIDE SEQUENCE [LARGE SCALE GENOMIC DNA]</scope>
    <source>
        <strain evidence="1 2">DSM 1400</strain>
    </source>
</reference>
<dbReference type="EMBL" id="JAUSWN010000005">
    <property type="protein sequence ID" value="MDQ0479064.1"/>
    <property type="molecule type" value="Genomic_DNA"/>
</dbReference>
<dbReference type="RefSeq" id="WP_307355178.1">
    <property type="nucleotide sequence ID" value="NZ_BAAACJ010000009.1"/>
</dbReference>
<proteinExistence type="predicted"/>
<evidence type="ECO:0000313" key="2">
    <source>
        <dbReference type="Proteomes" id="UP001224418"/>
    </source>
</evidence>
<sequence length="595" mass="68924">MGCSECNTNFKPSILIEKNEQTCKTCKKIKDFIEGSINSSFQIYHVNLQKKFNMIAPTFTGNELISINPKFIDMGLTEEDIFIDIINYLGIKNTYYTDKKAIKNICNRIMGLIIDKISDLIWINPKGYLLALLNALEYTVHLTFVTVGWLNDKNNNIEVEEITDNFGRMIIKSLKFQRDFNFLGNFEHMYKEWEGVLSFDKYALEYGIEIVTYLSGEKQLNEEKVNPNNFEKLLITIRAMYTLLYISDNACENKELIIDEQGNIITKEKNNYKEISKLYVECMTDKKISDLDVATRNKFNRVCKKYIGISLDDIFQIINGLKKHYINSDEFLIGSIDYFQKLIKHLLACSDDEAEKFLLNLVATKNDNFVYATATSLRDNRPLRKCLILIENNKVICPVSLLEFSLIGLYTDIIHATLPESDFQKELYTIVSKYIHEKFELDVMLYLQENFTGAMIKRDIKENVIPNIKTGKGFVQFSGQIDVMMLYKDKLFIIECKDIGLKYTEKSLLSELHRFSKISNKSFQEKLNTKSAEVYENWDSVIHFLGVPIGKKVERHMPISLFVVDTFSIAATEKNLPNSVVPLAKLIEWINSKYL</sequence>
<evidence type="ECO:0008006" key="3">
    <source>
        <dbReference type="Google" id="ProtNLM"/>
    </source>
</evidence>
<evidence type="ECO:0000313" key="1">
    <source>
        <dbReference type="EMBL" id="MDQ0479064.1"/>
    </source>
</evidence>
<gene>
    <name evidence="1" type="ORF">QOZ93_000793</name>
</gene>
<name>A0ABU0JSK7_HATLI</name>
<protein>
    <recommendedName>
        <fullName evidence="3">NERD domain-containing protein</fullName>
    </recommendedName>
</protein>
<organism evidence="1 2">
    <name type="scientific">Hathewaya limosa</name>
    <name type="common">Clostridium limosum</name>
    <dbReference type="NCBI Taxonomy" id="1536"/>
    <lineage>
        <taxon>Bacteria</taxon>
        <taxon>Bacillati</taxon>
        <taxon>Bacillota</taxon>
        <taxon>Clostridia</taxon>
        <taxon>Eubacteriales</taxon>
        <taxon>Clostridiaceae</taxon>
        <taxon>Hathewaya</taxon>
    </lineage>
</organism>
<accession>A0ABU0JSK7</accession>
<dbReference type="Proteomes" id="UP001224418">
    <property type="component" value="Unassembled WGS sequence"/>
</dbReference>